<comment type="caution">
    <text evidence="4">The sequence shown here is derived from an EMBL/GenBank/DDBJ whole genome shotgun (WGS) entry which is preliminary data.</text>
</comment>
<keyword evidence="2" id="KW-0012">Acyltransferase</keyword>
<evidence type="ECO:0000313" key="5">
    <source>
        <dbReference type="Proteomes" id="UP000630142"/>
    </source>
</evidence>
<dbReference type="CDD" id="cd04301">
    <property type="entry name" value="NAT_SF"/>
    <property type="match status" value="1"/>
</dbReference>
<dbReference type="PANTHER" id="PTHR43877:SF2">
    <property type="entry name" value="AMINOALKYLPHOSPHONATE N-ACETYLTRANSFERASE-RELATED"/>
    <property type="match status" value="1"/>
</dbReference>
<dbReference type="EMBL" id="BMZQ01000001">
    <property type="protein sequence ID" value="GHD11864.1"/>
    <property type="molecule type" value="Genomic_DNA"/>
</dbReference>
<gene>
    <name evidence="4" type="ORF">GCM10016234_15480</name>
</gene>
<dbReference type="PROSITE" id="PS51186">
    <property type="entry name" value="GNAT"/>
    <property type="match status" value="1"/>
</dbReference>
<proteinExistence type="predicted"/>
<dbReference type="Gene3D" id="3.40.630.30">
    <property type="match status" value="1"/>
</dbReference>
<dbReference type="InterPro" id="IPR000182">
    <property type="entry name" value="GNAT_dom"/>
</dbReference>
<sequence>MANDVIQAVDAESHATILALNNDHAQELSLLSAEDLAQMVAGAFHARRIGEGDAFLLTFDQDADYSSPNFLWFKARYPRFVYVDRIVVSPKARGRGLARLLYEDLFARAQEAGHQRICCEVNAEPPNPASDAFHAALGFAEVGQAAIHGGTKTVRYFFRAL</sequence>
<dbReference type="AlphaFoldDB" id="A0A8J3DW62"/>
<dbReference type="Proteomes" id="UP000630142">
    <property type="component" value="Unassembled WGS sequence"/>
</dbReference>
<organism evidence="4 5">
    <name type="scientific">Tianweitania populi</name>
    <dbReference type="NCBI Taxonomy" id="1607949"/>
    <lineage>
        <taxon>Bacteria</taxon>
        <taxon>Pseudomonadati</taxon>
        <taxon>Pseudomonadota</taxon>
        <taxon>Alphaproteobacteria</taxon>
        <taxon>Hyphomicrobiales</taxon>
        <taxon>Phyllobacteriaceae</taxon>
        <taxon>Tianweitania</taxon>
    </lineage>
</organism>
<dbReference type="SUPFAM" id="SSF55729">
    <property type="entry name" value="Acyl-CoA N-acyltransferases (Nat)"/>
    <property type="match status" value="1"/>
</dbReference>
<keyword evidence="1" id="KW-0808">Transferase</keyword>
<dbReference type="InterPro" id="IPR016890">
    <property type="entry name" value="UCP028520"/>
</dbReference>
<dbReference type="Pfam" id="PF00583">
    <property type="entry name" value="Acetyltransf_1"/>
    <property type="match status" value="1"/>
</dbReference>
<evidence type="ECO:0000259" key="3">
    <source>
        <dbReference type="PROSITE" id="PS51186"/>
    </source>
</evidence>
<dbReference type="InterPro" id="IPR050832">
    <property type="entry name" value="Bact_Acetyltransf"/>
</dbReference>
<feature type="domain" description="N-acetyltransferase" evidence="3">
    <location>
        <begin position="15"/>
        <end position="161"/>
    </location>
</feature>
<reference evidence="4" key="1">
    <citation type="journal article" date="2014" name="Int. J. Syst. Evol. Microbiol.">
        <title>Complete genome sequence of Corynebacterium casei LMG S-19264T (=DSM 44701T), isolated from a smear-ripened cheese.</title>
        <authorList>
            <consortium name="US DOE Joint Genome Institute (JGI-PGF)"/>
            <person name="Walter F."/>
            <person name="Albersmeier A."/>
            <person name="Kalinowski J."/>
            <person name="Ruckert C."/>
        </authorList>
    </citation>
    <scope>NUCLEOTIDE SEQUENCE</scope>
    <source>
        <strain evidence="4">KCTC 42249</strain>
    </source>
</reference>
<dbReference type="RefSeq" id="WP_244641356.1">
    <property type="nucleotide sequence ID" value="NZ_BMZQ01000001.1"/>
</dbReference>
<name>A0A8J3DW62_9HYPH</name>
<protein>
    <submittedName>
        <fullName evidence="4">Acetyltransferase</fullName>
    </submittedName>
</protein>
<accession>A0A8J3DW62</accession>
<dbReference type="PIRSF" id="PIRSF028520">
    <property type="entry name" value="UCP028520"/>
    <property type="match status" value="1"/>
</dbReference>
<reference evidence="4" key="2">
    <citation type="submission" date="2020-09" db="EMBL/GenBank/DDBJ databases">
        <authorList>
            <person name="Sun Q."/>
            <person name="Kim S."/>
        </authorList>
    </citation>
    <scope>NUCLEOTIDE SEQUENCE</scope>
    <source>
        <strain evidence="4">KCTC 42249</strain>
    </source>
</reference>
<keyword evidence="5" id="KW-1185">Reference proteome</keyword>
<dbReference type="InterPro" id="IPR016181">
    <property type="entry name" value="Acyl_CoA_acyltransferase"/>
</dbReference>
<dbReference type="PANTHER" id="PTHR43877">
    <property type="entry name" value="AMINOALKYLPHOSPHONATE N-ACETYLTRANSFERASE-RELATED-RELATED"/>
    <property type="match status" value="1"/>
</dbReference>
<dbReference type="GO" id="GO:0016747">
    <property type="term" value="F:acyltransferase activity, transferring groups other than amino-acyl groups"/>
    <property type="evidence" value="ECO:0007669"/>
    <property type="project" value="InterPro"/>
</dbReference>
<evidence type="ECO:0000313" key="4">
    <source>
        <dbReference type="EMBL" id="GHD11864.1"/>
    </source>
</evidence>
<evidence type="ECO:0000256" key="1">
    <source>
        <dbReference type="ARBA" id="ARBA00022679"/>
    </source>
</evidence>
<evidence type="ECO:0000256" key="2">
    <source>
        <dbReference type="ARBA" id="ARBA00023315"/>
    </source>
</evidence>